<reference evidence="1 2" key="1">
    <citation type="submission" date="2023-07" db="EMBL/GenBank/DDBJ databases">
        <title>Sorghum-associated microbial communities from plants grown in Nebraska, USA.</title>
        <authorList>
            <person name="Schachtman D."/>
        </authorList>
    </citation>
    <scope>NUCLEOTIDE SEQUENCE [LARGE SCALE GENOMIC DNA]</scope>
    <source>
        <strain evidence="1 2">BE167</strain>
    </source>
</reference>
<keyword evidence="2" id="KW-1185">Reference proteome</keyword>
<protein>
    <submittedName>
        <fullName evidence="1">Uncharacterized protein</fullName>
    </submittedName>
</protein>
<evidence type="ECO:0000313" key="2">
    <source>
        <dbReference type="Proteomes" id="UP001252243"/>
    </source>
</evidence>
<gene>
    <name evidence="1" type="ORF">J2X01_001751</name>
</gene>
<dbReference type="EMBL" id="JAVDVQ010000006">
    <property type="protein sequence ID" value="MDR7082462.1"/>
    <property type="molecule type" value="Genomic_DNA"/>
</dbReference>
<dbReference type="Proteomes" id="UP001252243">
    <property type="component" value="Unassembled WGS sequence"/>
</dbReference>
<name>A0ABU1UB84_9MICC</name>
<accession>A0ABU1UB84</accession>
<evidence type="ECO:0000313" key="1">
    <source>
        <dbReference type="EMBL" id="MDR7082462.1"/>
    </source>
</evidence>
<comment type="caution">
    <text evidence="1">The sequence shown here is derived from an EMBL/GenBank/DDBJ whole genome shotgun (WGS) entry which is preliminary data.</text>
</comment>
<organism evidence="1 2">
    <name type="scientific">Arthrobacter ginsengisoli</name>
    <dbReference type="NCBI Taxonomy" id="1356565"/>
    <lineage>
        <taxon>Bacteria</taxon>
        <taxon>Bacillati</taxon>
        <taxon>Actinomycetota</taxon>
        <taxon>Actinomycetes</taxon>
        <taxon>Micrococcales</taxon>
        <taxon>Micrococcaceae</taxon>
        <taxon>Arthrobacter</taxon>
    </lineage>
</organism>
<sequence>MPPRSDCCVGVRGENGARGSRPVTLLLSLKIRRVGWDTTSAMVAGFRY</sequence>
<proteinExistence type="predicted"/>